<dbReference type="GeneID" id="103522953"/>
<evidence type="ECO:0000313" key="4">
    <source>
        <dbReference type="RefSeq" id="XP_008486257.2"/>
    </source>
</evidence>
<feature type="region of interest" description="Disordered" evidence="1">
    <location>
        <begin position="75"/>
        <end position="102"/>
    </location>
</feature>
<dbReference type="SUPFAM" id="SSF54001">
    <property type="entry name" value="Cysteine proteinases"/>
    <property type="match status" value="1"/>
</dbReference>
<evidence type="ECO:0000313" key="3">
    <source>
        <dbReference type="Proteomes" id="UP000079169"/>
    </source>
</evidence>
<protein>
    <submittedName>
        <fullName evidence="4">Cathepsin W-like</fullName>
    </submittedName>
</protein>
<feature type="domain" description="Cathepsin propeptide inhibitor" evidence="2">
    <location>
        <begin position="1"/>
        <end position="54"/>
    </location>
</feature>
<dbReference type="Proteomes" id="UP000079169">
    <property type="component" value="Unplaced"/>
</dbReference>
<feature type="non-terminal residue" evidence="4">
    <location>
        <position position="102"/>
    </location>
</feature>
<name>A0A1S3DQK7_DIACI</name>
<dbReference type="AlphaFoldDB" id="A0A1S3DQK7"/>
<sequence length="102" mass="11697">MRDFNKVYSGRVELFNRLNHFKSNLDQVDILDKGDRGTAKYGITKFADHSEEELGSYAGLKFNAPPHLLTAQLQEDESFEEANSDTIDEHNRVPAHFDAKKR</sequence>
<organism evidence="3 4">
    <name type="scientific">Diaphorina citri</name>
    <name type="common">Asian citrus psyllid</name>
    <dbReference type="NCBI Taxonomy" id="121845"/>
    <lineage>
        <taxon>Eukaryota</taxon>
        <taxon>Metazoa</taxon>
        <taxon>Ecdysozoa</taxon>
        <taxon>Arthropoda</taxon>
        <taxon>Hexapoda</taxon>
        <taxon>Insecta</taxon>
        <taxon>Pterygota</taxon>
        <taxon>Neoptera</taxon>
        <taxon>Paraneoptera</taxon>
        <taxon>Hemiptera</taxon>
        <taxon>Sternorrhyncha</taxon>
        <taxon>Psylloidea</taxon>
        <taxon>Psyllidae</taxon>
        <taxon>Diaphorininae</taxon>
        <taxon>Diaphorina</taxon>
    </lineage>
</organism>
<evidence type="ECO:0000259" key="2">
    <source>
        <dbReference type="SMART" id="SM00848"/>
    </source>
</evidence>
<dbReference type="RefSeq" id="XP_008486257.2">
    <property type="nucleotide sequence ID" value="XM_008488035.2"/>
</dbReference>
<dbReference type="KEGG" id="dci:103522953"/>
<proteinExistence type="predicted"/>
<dbReference type="Gene3D" id="1.10.287.2250">
    <property type="match status" value="1"/>
</dbReference>
<dbReference type="InterPro" id="IPR013201">
    <property type="entry name" value="Prot_inhib_I29"/>
</dbReference>
<dbReference type="Pfam" id="PF08246">
    <property type="entry name" value="Inhibitor_I29"/>
    <property type="match status" value="1"/>
</dbReference>
<dbReference type="InterPro" id="IPR038765">
    <property type="entry name" value="Papain-like_cys_pep_sf"/>
</dbReference>
<feature type="compositionally biased region" description="Basic and acidic residues" evidence="1">
    <location>
        <begin position="87"/>
        <end position="102"/>
    </location>
</feature>
<evidence type="ECO:0000256" key="1">
    <source>
        <dbReference type="SAM" id="MobiDB-lite"/>
    </source>
</evidence>
<dbReference type="SMART" id="SM00848">
    <property type="entry name" value="Inhibitor_I29"/>
    <property type="match status" value="1"/>
</dbReference>
<dbReference type="PaxDb" id="121845-A0A1S3DQK7"/>
<reference evidence="4" key="1">
    <citation type="submission" date="2025-08" db="UniProtKB">
        <authorList>
            <consortium name="RefSeq"/>
        </authorList>
    </citation>
    <scope>IDENTIFICATION</scope>
</reference>
<gene>
    <name evidence="4" type="primary">LOC103522953</name>
</gene>
<accession>A0A1S3DQK7</accession>
<keyword evidence="3" id="KW-1185">Reference proteome</keyword>